<protein>
    <submittedName>
        <fullName evidence="2">Uncharacterized protein</fullName>
    </submittedName>
</protein>
<feature type="region of interest" description="Disordered" evidence="1">
    <location>
        <begin position="414"/>
        <end position="437"/>
    </location>
</feature>
<evidence type="ECO:0000313" key="2">
    <source>
        <dbReference type="EMBL" id="KAF9068337.1"/>
    </source>
</evidence>
<comment type="caution">
    <text evidence="2">The sequence shown here is derived from an EMBL/GenBank/DDBJ whole genome shotgun (WGS) entry which is preliminary data.</text>
</comment>
<keyword evidence="3" id="KW-1185">Reference proteome</keyword>
<name>A0A9P5PTN7_9AGAR</name>
<reference evidence="2" key="1">
    <citation type="submission" date="2020-11" db="EMBL/GenBank/DDBJ databases">
        <authorList>
            <consortium name="DOE Joint Genome Institute"/>
            <person name="Ahrendt S."/>
            <person name="Riley R."/>
            <person name="Andreopoulos W."/>
            <person name="Labutti K."/>
            <person name="Pangilinan J."/>
            <person name="Ruiz-Duenas F.J."/>
            <person name="Barrasa J.M."/>
            <person name="Sanchez-Garcia M."/>
            <person name="Camarero S."/>
            <person name="Miyauchi S."/>
            <person name="Serrano A."/>
            <person name="Linde D."/>
            <person name="Babiker R."/>
            <person name="Drula E."/>
            <person name="Ayuso-Fernandez I."/>
            <person name="Pacheco R."/>
            <person name="Padilla G."/>
            <person name="Ferreira P."/>
            <person name="Barriuso J."/>
            <person name="Kellner H."/>
            <person name="Castanera R."/>
            <person name="Alfaro M."/>
            <person name="Ramirez L."/>
            <person name="Pisabarro A.G."/>
            <person name="Kuo A."/>
            <person name="Tritt A."/>
            <person name="Lipzen A."/>
            <person name="He G."/>
            <person name="Yan M."/>
            <person name="Ng V."/>
            <person name="Cullen D."/>
            <person name="Martin F."/>
            <person name="Rosso M.-N."/>
            <person name="Henrissat B."/>
            <person name="Hibbett D."/>
            <person name="Martinez A.T."/>
            <person name="Grigoriev I.V."/>
        </authorList>
    </citation>
    <scope>NUCLEOTIDE SEQUENCE</scope>
    <source>
        <strain evidence="2">AH 40177</strain>
    </source>
</reference>
<sequence>MATHTYTFPPFPPIPEGVTLIPFKDYKEKGIRIQEDSDEGPEVDGLGIPTIDLPPHKTDFCKTNSKRATNIPSIAVPPESQSLTWVQQWEDLGRRKSGEVYQSNDHRVDRLHQVTRAFNGGRTWPKTRHVREMWDQFQIFIGILNHMPIWKPKQEQKELEKHNDSDDEIDDEPELATESNETQPIAVADPGEVKALDGDFREHETDRTTQFLNNPARAVQIYLSSYLRKQGLHYNEANLTLIPHLVRFYMEFLLKDEVFKSEPETVASLEESRSIITLAYSQLPLTSEINKRLPWEDHFCEGCEKLFGVQAKQDELSRKAWLNTAIVDAPNAESTSSTAAATTSSTPVPVDVTLPELEMDTDAVNVDSDAPETPVQARFSANSFESVHTPVSDENPARDGILAANTLDPLDDSGEWGKSALLDSSGQWGMPEDLESSSDPWSIGNDANMQWVAKTLFPILGPTALPLTHTSGVVEWSMRRIQSISHPAEDAIPYKAIHEATGPSARAVEADLTSRLSQVVLEPWLEWEPSVEEDESTVPHIRGTSRGPVVVHDKGVKYENDSDVHSNALAALNIDLAHDPCKHSITLLLETENAKLLRVGMGLSGGWVQMARKTDLKAEEADEQNIEVDGPDSSEPGQRFWYLSNLLIVIPSYHVAGYD</sequence>
<gene>
    <name evidence="2" type="ORF">BDP27DRAFT_1448523</name>
</gene>
<dbReference type="OrthoDB" id="435402at2759"/>
<dbReference type="AlphaFoldDB" id="A0A9P5PTN7"/>
<feature type="compositionally biased region" description="Basic and acidic residues" evidence="1">
    <location>
        <begin position="155"/>
        <end position="164"/>
    </location>
</feature>
<dbReference type="Proteomes" id="UP000772434">
    <property type="component" value="Unassembled WGS sequence"/>
</dbReference>
<proteinExistence type="predicted"/>
<dbReference type="EMBL" id="JADNRY010000062">
    <property type="protein sequence ID" value="KAF9068337.1"/>
    <property type="molecule type" value="Genomic_DNA"/>
</dbReference>
<organism evidence="2 3">
    <name type="scientific">Rhodocollybia butyracea</name>
    <dbReference type="NCBI Taxonomy" id="206335"/>
    <lineage>
        <taxon>Eukaryota</taxon>
        <taxon>Fungi</taxon>
        <taxon>Dikarya</taxon>
        <taxon>Basidiomycota</taxon>
        <taxon>Agaricomycotina</taxon>
        <taxon>Agaricomycetes</taxon>
        <taxon>Agaricomycetidae</taxon>
        <taxon>Agaricales</taxon>
        <taxon>Marasmiineae</taxon>
        <taxon>Omphalotaceae</taxon>
        <taxon>Rhodocollybia</taxon>
    </lineage>
</organism>
<accession>A0A9P5PTN7</accession>
<feature type="region of interest" description="Disordered" evidence="1">
    <location>
        <begin position="155"/>
        <end position="188"/>
    </location>
</feature>
<evidence type="ECO:0000313" key="3">
    <source>
        <dbReference type="Proteomes" id="UP000772434"/>
    </source>
</evidence>
<feature type="compositionally biased region" description="Acidic residues" evidence="1">
    <location>
        <begin position="165"/>
        <end position="175"/>
    </location>
</feature>
<evidence type="ECO:0000256" key="1">
    <source>
        <dbReference type="SAM" id="MobiDB-lite"/>
    </source>
</evidence>